<comment type="similarity">
    <text evidence="1">Belongs to the membrane fusion protein (MFP) (TC 8.A.1) family.</text>
</comment>
<evidence type="ECO:0000313" key="5">
    <source>
        <dbReference type="EMBL" id="QDE38006.1"/>
    </source>
</evidence>
<accession>A0A4Y5YZK1</accession>
<dbReference type="InterPro" id="IPR058625">
    <property type="entry name" value="MdtA-like_BSH"/>
</dbReference>
<dbReference type="PANTHER" id="PTHR30367:SF12">
    <property type="entry name" value="P-HYDROXYBENZOIC ACID EFFLUX PUMP SUBUNIT AAEA"/>
    <property type="match status" value="1"/>
</dbReference>
<evidence type="ECO:0000313" key="6">
    <source>
        <dbReference type="Proteomes" id="UP000316093"/>
    </source>
</evidence>
<evidence type="ECO:0000259" key="3">
    <source>
        <dbReference type="Pfam" id="PF25917"/>
    </source>
</evidence>
<organism evidence="5 6">
    <name type="scientific">Luteibacter pinisoli</name>
    <dbReference type="NCBI Taxonomy" id="2589080"/>
    <lineage>
        <taxon>Bacteria</taxon>
        <taxon>Pseudomonadati</taxon>
        <taxon>Pseudomonadota</taxon>
        <taxon>Gammaproteobacteria</taxon>
        <taxon>Lysobacterales</taxon>
        <taxon>Rhodanobacteraceae</taxon>
        <taxon>Luteibacter</taxon>
    </lineage>
</organism>
<keyword evidence="6" id="KW-1185">Reference proteome</keyword>
<evidence type="ECO:0000256" key="1">
    <source>
        <dbReference type="ARBA" id="ARBA00009477"/>
    </source>
</evidence>
<dbReference type="RefSeq" id="WP_139979067.1">
    <property type="nucleotide sequence ID" value="NZ_CP041046.1"/>
</dbReference>
<dbReference type="InterPro" id="IPR058634">
    <property type="entry name" value="AaeA-lik-b-barrel"/>
</dbReference>
<keyword evidence="2" id="KW-0812">Transmembrane</keyword>
<dbReference type="OrthoDB" id="9811754at2"/>
<feature type="domain" description="p-hydroxybenzoic acid efflux pump subunit AaeA-like beta-barrel" evidence="4">
    <location>
        <begin position="230"/>
        <end position="328"/>
    </location>
</feature>
<keyword evidence="2" id="KW-1133">Transmembrane helix</keyword>
<dbReference type="InterPro" id="IPR050393">
    <property type="entry name" value="MFP_Efflux_Pump"/>
</dbReference>
<sequence>MKLATVIRFAVTAAVIVVAALIGHALWKHYMYSPWTRDGRVRAEIVRIAPDVAGLVTDVRVVDNQTVKKGDLLFVVDKARYVNALNQAKANLHAAEAAARASGASINAASASALQSRSNFEMYQAQSDRRQKLINNVISAEDKANAMAAANAAKAGWQAAQASTKQASAAQEQALAAVAQAQVEVASAQLNLDRTEVLAPVDGYVTNLDVRVGDYASAGTARLALIDSHSYWIYGYFEETKLPGLRIGDPVDIRLMSGGVRLKGSVESIARGITDADNPTGSDLLADVNPTFNWVRLAQRVPVRVHIDADHLPQGTMLAAGMTATLVVRPSHPEQVAAR</sequence>
<protein>
    <submittedName>
        <fullName evidence="5">HlyD family secretion protein</fullName>
    </submittedName>
</protein>
<dbReference type="Gene3D" id="2.40.50.100">
    <property type="match status" value="1"/>
</dbReference>
<name>A0A4Y5YZK1_9GAMM</name>
<dbReference type="Pfam" id="PF25963">
    <property type="entry name" value="Beta-barrel_AAEA"/>
    <property type="match status" value="1"/>
</dbReference>
<dbReference type="EMBL" id="CP041046">
    <property type="protein sequence ID" value="QDE38006.1"/>
    <property type="molecule type" value="Genomic_DNA"/>
</dbReference>
<dbReference type="Pfam" id="PF25917">
    <property type="entry name" value="BSH_RND"/>
    <property type="match status" value="1"/>
</dbReference>
<feature type="transmembrane region" description="Helical" evidence="2">
    <location>
        <begin position="6"/>
        <end position="27"/>
    </location>
</feature>
<dbReference type="SUPFAM" id="SSF111369">
    <property type="entry name" value="HlyD-like secretion proteins"/>
    <property type="match status" value="2"/>
</dbReference>
<evidence type="ECO:0000256" key="2">
    <source>
        <dbReference type="SAM" id="Phobius"/>
    </source>
</evidence>
<feature type="domain" description="Multidrug resistance protein MdtA-like barrel-sandwich hybrid" evidence="3">
    <location>
        <begin position="44"/>
        <end position="226"/>
    </location>
</feature>
<dbReference type="AlphaFoldDB" id="A0A4Y5YZK1"/>
<reference evidence="5 6" key="1">
    <citation type="submission" date="2019-06" db="EMBL/GenBank/DDBJ databases">
        <title>A complete genome sequence for Luteibacter pinisoli MAH-14.</title>
        <authorList>
            <person name="Baltrus D.A."/>
        </authorList>
    </citation>
    <scope>NUCLEOTIDE SEQUENCE [LARGE SCALE GENOMIC DNA]</scope>
    <source>
        <strain evidence="5 6">MAH-14</strain>
    </source>
</reference>
<proteinExistence type="inferred from homology"/>
<keyword evidence="2" id="KW-0472">Membrane</keyword>
<evidence type="ECO:0000259" key="4">
    <source>
        <dbReference type="Pfam" id="PF25963"/>
    </source>
</evidence>
<dbReference type="Gene3D" id="1.10.287.470">
    <property type="entry name" value="Helix hairpin bin"/>
    <property type="match status" value="1"/>
</dbReference>
<gene>
    <name evidence="5" type="ORF">FIV34_01755</name>
</gene>
<dbReference type="Proteomes" id="UP000316093">
    <property type="component" value="Chromosome"/>
</dbReference>
<dbReference type="KEGG" id="lpy:FIV34_01755"/>
<dbReference type="GO" id="GO:0055085">
    <property type="term" value="P:transmembrane transport"/>
    <property type="evidence" value="ECO:0007669"/>
    <property type="project" value="InterPro"/>
</dbReference>
<dbReference type="PANTHER" id="PTHR30367">
    <property type="entry name" value="P-HYDROXYBENZOIC ACID EFFLUX PUMP SUBUNIT AAEA-RELATED"/>
    <property type="match status" value="1"/>
</dbReference>
<dbReference type="Gene3D" id="2.40.30.170">
    <property type="match status" value="1"/>
</dbReference>